<dbReference type="RefSeq" id="WP_138088880.1">
    <property type="nucleotide sequence ID" value="NZ_VAUV01000030.1"/>
</dbReference>
<evidence type="ECO:0000313" key="2">
    <source>
        <dbReference type="EMBL" id="TLD68234.1"/>
    </source>
</evidence>
<dbReference type="AlphaFoldDB" id="A0A5R8K795"/>
<keyword evidence="1" id="KW-0472">Membrane</keyword>
<comment type="caution">
    <text evidence="2">The sequence shown here is derived from an EMBL/GenBank/DDBJ whole genome shotgun (WGS) entry which is preliminary data.</text>
</comment>
<dbReference type="OrthoDB" id="597750at2"/>
<protein>
    <submittedName>
        <fullName evidence="2">Uncharacterized protein</fullName>
    </submittedName>
</protein>
<evidence type="ECO:0000313" key="3">
    <source>
        <dbReference type="Proteomes" id="UP000306196"/>
    </source>
</evidence>
<name>A0A5R8K795_9BACT</name>
<organism evidence="2 3">
    <name type="scientific">Phragmitibacter flavus</name>
    <dbReference type="NCBI Taxonomy" id="2576071"/>
    <lineage>
        <taxon>Bacteria</taxon>
        <taxon>Pseudomonadati</taxon>
        <taxon>Verrucomicrobiota</taxon>
        <taxon>Verrucomicrobiia</taxon>
        <taxon>Verrucomicrobiales</taxon>
        <taxon>Verrucomicrobiaceae</taxon>
        <taxon>Phragmitibacter</taxon>
    </lineage>
</organism>
<sequence>MNTNTPPPLDSQSAAPSVQARSGWKQKLLIVSCVFFGVTGVGAASAAWWYQYNLNTPSFKPVQLSLAEQKEVAEKIAALENEPEPSDPAKTIILNEREINGYLEQQGFGETVKVNINKSGLGATILAPVDESVPLFGGRTLRLKVAFNTQLNEDKRFALSLADVSVSGISLPNAWLGNIKGLNLLDGESNGEIAGLRAFAAGVKSLNMRNGEMRLVLND</sequence>
<proteinExistence type="predicted"/>
<keyword evidence="1" id="KW-0812">Transmembrane</keyword>
<evidence type="ECO:0000256" key="1">
    <source>
        <dbReference type="SAM" id="Phobius"/>
    </source>
</evidence>
<accession>A0A5R8K795</accession>
<dbReference type="Proteomes" id="UP000306196">
    <property type="component" value="Unassembled WGS sequence"/>
</dbReference>
<gene>
    <name evidence="2" type="ORF">FEM03_23795</name>
</gene>
<keyword evidence="3" id="KW-1185">Reference proteome</keyword>
<feature type="transmembrane region" description="Helical" evidence="1">
    <location>
        <begin position="28"/>
        <end position="50"/>
    </location>
</feature>
<dbReference type="EMBL" id="VAUV01000030">
    <property type="protein sequence ID" value="TLD68234.1"/>
    <property type="molecule type" value="Genomic_DNA"/>
</dbReference>
<keyword evidence="1" id="KW-1133">Transmembrane helix</keyword>
<reference evidence="2 3" key="1">
    <citation type="submission" date="2019-05" db="EMBL/GenBank/DDBJ databases">
        <title>Verrucobacter flavum gen. nov., sp. nov. a new member of the family Verrucomicrobiaceae.</title>
        <authorList>
            <person name="Szuroczki S."/>
            <person name="Abbaszade G."/>
            <person name="Szabo A."/>
            <person name="Felfoldi T."/>
            <person name="Schumann P."/>
            <person name="Boka K."/>
            <person name="Keki Z."/>
            <person name="Toumi M."/>
            <person name="Toth E."/>
        </authorList>
    </citation>
    <scope>NUCLEOTIDE SEQUENCE [LARGE SCALE GENOMIC DNA]</scope>
    <source>
        <strain evidence="2 3">MG-N-17</strain>
    </source>
</reference>